<dbReference type="InterPro" id="IPR002591">
    <property type="entry name" value="Phosphodiest/P_Trfase"/>
</dbReference>
<evidence type="ECO:0000256" key="25">
    <source>
        <dbReference type="ARBA" id="ARBA00047600"/>
    </source>
</evidence>
<dbReference type="GO" id="GO:0005886">
    <property type="term" value="C:plasma membrane"/>
    <property type="evidence" value="ECO:0007669"/>
    <property type="project" value="UniProtKB-SubCell"/>
</dbReference>
<evidence type="ECO:0000256" key="8">
    <source>
        <dbReference type="ARBA" id="ARBA00022723"/>
    </source>
</evidence>
<keyword evidence="6" id="KW-0597">Phosphoprotein</keyword>
<keyword evidence="10" id="KW-0378">Hydrolase</keyword>
<evidence type="ECO:0000256" key="3">
    <source>
        <dbReference type="ARBA" id="ARBA00010594"/>
    </source>
</evidence>
<comment type="catalytic activity">
    <reaction evidence="29">
        <text>sn-glycerol 3-phosphocholine + H2O = phosphocholine + glycerol + H(+)</text>
        <dbReference type="Rhea" id="RHEA:19545"/>
        <dbReference type="ChEBI" id="CHEBI:15377"/>
        <dbReference type="ChEBI" id="CHEBI:15378"/>
        <dbReference type="ChEBI" id="CHEBI:16870"/>
        <dbReference type="ChEBI" id="CHEBI:17754"/>
        <dbReference type="ChEBI" id="CHEBI:295975"/>
        <dbReference type="EC" id="3.1.4.38"/>
    </reaction>
    <physiologicalReaction direction="left-to-right" evidence="29">
        <dbReference type="Rhea" id="RHEA:19546"/>
    </physiologicalReaction>
</comment>
<evidence type="ECO:0000256" key="22">
    <source>
        <dbReference type="ARBA" id="ARBA00047322"/>
    </source>
</evidence>
<evidence type="ECO:0000256" key="15">
    <source>
        <dbReference type="ARBA" id="ARBA00023157"/>
    </source>
</evidence>
<dbReference type="GO" id="GO:0047390">
    <property type="term" value="F:glycerophosphocholine cholinephosphodiesterase activity"/>
    <property type="evidence" value="ECO:0007669"/>
    <property type="project" value="UniProtKB-EC"/>
</dbReference>
<comment type="function">
    <text evidence="20">Choline-specific glycerophosphodiesterase that hydrolyzes glycerophosphocholine (GPC) and lysophosphatidylcholine (LPC) and contributes to supplying choline to the cells. Has a preference for LPC with short (12:0 and 14:0) or polyunsaturated (18:2 and 20:4) fatty acids. In vitro, hydrolyzes only choline-containing lysophospholipids, such as sphingosylphosphorylcholine (SPC), platelet-activating factor (PAF) and lysoPAF, but not other lysophospholipids.</text>
</comment>
<dbReference type="GO" id="GO:0098552">
    <property type="term" value="C:side of membrane"/>
    <property type="evidence" value="ECO:0007669"/>
    <property type="project" value="UniProtKB-KW"/>
</dbReference>
<evidence type="ECO:0000256" key="28">
    <source>
        <dbReference type="ARBA" id="ARBA00048234"/>
    </source>
</evidence>
<dbReference type="Proteomes" id="UP001054945">
    <property type="component" value="Unassembled WGS sequence"/>
</dbReference>
<proteinExistence type="inferred from homology"/>
<keyword evidence="12" id="KW-0442">Lipid degradation</keyword>
<comment type="catalytic activity">
    <reaction evidence="23">
        <text>glycero-2-phosphocholine + H2O = phosphocholine + glycerol + H(+)</text>
        <dbReference type="Rhea" id="RHEA:61684"/>
        <dbReference type="ChEBI" id="CHEBI:15377"/>
        <dbReference type="ChEBI" id="CHEBI:15378"/>
        <dbReference type="ChEBI" id="CHEBI:17754"/>
        <dbReference type="ChEBI" id="CHEBI:144950"/>
        <dbReference type="ChEBI" id="CHEBI:295975"/>
    </reaction>
    <physiologicalReaction direction="left-to-right" evidence="23">
        <dbReference type="Rhea" id="RHEA:61685"/>
    </physiologicalReaction>
</comment>
<comment type="catalytic activity">
    <reaction evidence="21">
        <text>1-dodecanoyl-sn-glycero-3-phosphocholine + H2O = 1-dodecanoyl-sn-glycerol + phosphocholine + H(+)</text>
        <dbReference type="Rhea" id="RHEA:41127"/>
        <dbReference type="ChEBI" id="CHEBI:15377"/>
        <dbReference type="ChEBI" id="CHEBI:15378"/>
        <dbReference type="ChEBI" id="CHEBI:74966"/>
        <dbReference type="ChEBI" id="CHEBI:75529"/>
        <dbReference type="ChEBI" id="CHEBI:295975"/>
    </reaction>
    <physiologicalReaction direction="left-to-right" evidence="21">
        <dbReference type="Rhea" id="RHEA:41128"/>
    </physiologicalReaction>
</comment>
<keyword evidence="5" id="KW-1003">Cell membrane</keyword>
<keyword evidence="11" id="KW-0862">Zinc</keyword>
<comment type="caution">
    <text evidence="32">The sequence shown here is derived from an EMBL/GenBank/DDBJ whole genome shotgun (WGS) entry which is preliminary data.</text>
</comment>
<evidence type="ECO:0000313" key="32">
    <source>
        <dbReference type="EMBL" id="GIY93577.1"/>
    </source>
</evidence>
<evidence type="ECO:0000256" key="1">
    <source>
        <dbReference type="ARBA" id="ARBA00001947"/>
    </source>
</evidence>
<keyword evidence="14" id="KW-0472">Membrane</keyword>
<evidence type="ECO:0000256" key="23">
    <source>
        <dbReference type="ARBA" id="ARBA00047482"/>
    </source>
</evidence>
<evidence type="ECO:0000256" key="20">
    <source>
        <dbReference type="ARBA" id="ARBA00046203"/>
    </source>
</evidence>
<comment type="catalytic activity">
    <reaction evidence="22">
        <text>1-(9Z-octadecenoyl)-sn-glycero-3-phosphocholine + H2O = 1-(9Z-octadecenoyl)-sn-glycerol + phosphocholine + H(+)</text>
        <dbReference type="Rhea" id="RHEA:41091"/>
        <dbReference type="ChEBI" id="CHEBI:15377"/>
        <dbReference type="ChEBI" id="CHEBI:15378"/>
        <dbReference type="ChEBI" id="CHEBI:28610"/>
        <dbReference type="ChEBI" id="CHEBI:75757"/>
        <dbReference type="ChEBI" id="CHEBI:295975"/>
    </reaction>
    <physiologicalReaction direction="left-to-right" evidence="22">
        <dbReference type="Rhea" id="RHEA:41092"/>
    </physiologicalReaction>
</comment>
<dbReference type="EMBL" id="BPLR01000281">
    <property type="protein sequence ID" value="GIY93577.1"/>
    <property type="molecule type" value="Genomic_DNA"/>
</dbReference>
<keyword evidence="17" id="KW-0449">Lipoprotein</keyword>
<evidence type="ECO:0000256" key="31">
    <source>
        <dbReference type="ARBA" id="ARBA00049320"/>
    </source>
</evidence>
<dbReference type="PANTHER" id="PTHR10151">
    <property type="entry name" value="ECTONUCLEOTIDE PYROPHOSPHATASE/PHOSPHODIESTERASE"/>
    <property type="match status" value="1"/>
</dbReference>
<comment type="catalytic activity">
    <reaction evidence="24">
        <text>a 1-O-alkyl-sn-glycero-3-phosphocholine + H2O = a 1-O-alkyl-sn-glycerol + phosphocholine + H(+)</text>
        <dbReference type="Rhea" id="RHEA:36083"/>
        <dbReference type="ChEBI" id="CHEBI:15377"/>
        <dbReference type="ChEBI" id="CHEBI:15378"/>
        <dbReference type="ChEBI" id="CHEBI:15850"/>
        <dbReference type="ChEBI" id="CHEBI:30909"/>
        <dbReference type="ChEBI" id="CHEBI:295975"/>
    </reaction>
    <physiologicalReaction direction="left-to-right" evidence="24">
        <dbReference type="Rhea" id="RHEA:36084"/>
    </physiologicalReaction>
</comment>
<dbReference type="SUPFAM" id="SSF53649">
    <property type="entry name" value="Alkaline phosphatase-like"/>
    <property type="match status" value="1"/>
</dbReference>
<dbReference type="PANTHER" id="PTHR10151:SF66">
    <property type="entry name" value="GLYCEROPHOSPHOCHOLINE CHOLINEPHOSPHODIESTERASE ENPP6"/>
    <property type="match status" value="1"/>
</dbReference>
<keyword evidence="33" id="KW-1185">Reference proteome</keyword>
<evidence type="ECO:0000256" key="26">
    <source>
        <dbReference type="ARBA" id="ARBA00047779"/>
    </source>
</evidence>
<evidence type="ECO:0000256" key="7">
    <source>
        <dbReference type="ARBA" id="ARBA00022622"/>
    </source>
</evidence>
<gene>
    <name evidence="32" type="primary">enpp6_0</name>
    <name evidence="32" type="ORF">CEXT_338741</name>
</gene>
<dbReference type="GO" id="GO:0016042">
    <property type="term" value="P:lipid catabolic process"/>
    <property type="evidence" value="ECO:0007669"/>
    <property type="project" value="UniProtKB-KW"/>
</dbReference>
<keyword evidence="8" id="KW-0479">Metal-binding</keyword>
<reference evidence="32 33" key="1">
    <citation type="submission" date="2021-06" db="EMBL/GenBank/DDBJ databases">
        <title>Caerostris extrusa draft genome.</title>
        <authorList>
            <person name="Kono N."/>
            <person name="Arakawa K."/>
        </authorList>
    </citation>
    <scope>NUCLEOTIDE SEQUENCE [LARGE SCALE GENOMIC DNA]</scope>
</reference>
<evidence type="ECO:0000256" key="4">
    <source>
        <dbReference type="ARBA" id="ARBA00012318"/>
    </source>
</evidence>
<organism evidence="32 33">
    <name type="scientific">Caerostris extrusa</name>
    <name type="common">Bark spider</name>
    <name type="synonym">Caerostris bankana</name>
    <dbReference type="NCBI Taxonomy" id="172846"/>
    <lineage>
        <taxon>Eukaryota</taxon>
        <taxon>Metazoa</taxon>
        <taxon>Ecdysozoa</taxon>
        <taxon>Arthropoda</taxon>
        <taxon>Chelicerata</taxon>
        <taxon>Arachnida</taxon>
        <taxon>Araneae</taxon>
        <taxon>Araneomorphae</taxon>
        <taxon>Entelegynae</taxon>
        <taxon>Araneoidea</taxon>
        <taxon>Araneidae</taxon>
        <taxon>Caerostris</taxon>
    </lineage>
</organism>
<evidence type="ECO:0000313" key="33">
    <source>
        <dbReference type="Proteomes" id="UP001054945"/>
    </source>
</evidence>
<evidence type="ECO:0000256" key="29">
    <source>
        <dbReference type="ARBA" id="ARBA00048703"/>
    </source>
</evidence>
<comment type="subcellular location">
    <subcellularLocation>
        <location evidence="2">Cell membrane</location>
        <topology evidence="2">Lipid-anchor</topology>
        <topology evidence="2">GPI-anchor</topology>
    </subcellularLocation>
</comment>
<comment type="catalytic activity">
    <reaction evidence="26">
        <text>1-tetradecanoyl-sn-glycero-3-phosphocholine + H2O = 1-tetradecanoyl-sn-glycerol + phosphocholine + H(+)</text>
        <dbReference type="Rhea" id="RHEA:40999"/>
        <dbReference type="ChEBI" id="CHEBI:15377"/>
        <dbReference type="ChEBI" id="CHEBI:15378"/>
        <dbReference type="ChEBI" id="CHEBI:64489"/>
        <dbReference type="ChEBI" id="CHEBI:75536"/>
        <dbReference type="ChEBI" id="CHEBI:295975"/>
    </reaction>
    <physiologicalReaction direction="left-to-right" evidence="26">
        <dbReference type="Rhea" id="RHEA:41000"/>
    </physiologicalReaction>
</comment>
<evidence type="ECO:0000256" key="6">
    <source>
        <dbReference type="ARBA" id="ARBA00022553"/>
    </source>
</evidence>
<comment type="catalytic activity">
    <reaction evidence="25">
        <text>a 1-acyl-sn-glycero-3-phosphocholine + H2O = a 1-acyl-sn-glycerol + phosphocholine + H(+)</text>
        <dbReference type="Rhea" id="RHEA:44720"/>
        <dbReference type="ChEBI" id="CHEBI:15377"/>
        <dbReference type="ChEBI" id="CHEBI:15378"/>
        <dbReference type="ChEBI" id="CHEBI:58168"/>
        <dbReference type="ChEBI" id="CHEBI:64683"/>
        <dbReference type="ChEBI" id="CHEBI:295975"/>
    </reaction>
    <physiologicalReaction direction="left-to-right" evidence="25">
        <dbReference type="Rhea" id="RHEA:44721"/>
    </physiologicalReaction>
</comment>
<comment type="catalytic activity">
    <reaction evidence="30">
        <text>1-(9Z,12Z)-octadecadienoyl-sn-glycero-3-phosphocholine + H2O = 1-(9Z,12Z-octadecadienoyl)-sn-glycerol + phosphocholine + H(+)</text>
        <dbReference type="Rhea" id="RHEA:41115"/>
        <dbReference type="ChEBI" id="CHEBI:15377"/>
        <dbReference type="ChEBI" id="CHEBI:15378"/>
        <dbReference type="ChEBI" id="CHEBI:28733"/>
        <dbReference type="ChEBI" id="CHEBI:75561"/>
        <dbReference type="ChEBI" id="CHEBI:295975"/>
    </reaction>
    <physiologicalReaction direction="left-to-right" evidence="30">
        <dbReference type="Rhea" id="RHEA:41116"/>
    </physiologicalReaction>
</comment>
<keyword evidence="16" id="KW-0325">Glycoprotein</keyword>
<protein>
    <recommendedName>
        <fullName evidence="4">glycerophosphocholine cholinephosphodiesterase</fullName>
        <ecNumber evidence="4">3.1.4.38</ecNumber>
    </recommendedName>
    <alternativeName>
        <fullName evidence="19">Choline-specific glycerophosphodiester phosphodiesterase</fullName>
    </alternativeName>
    <alternativeName>
        <fullName evidence="18">Ectonucleotide pyrophosphatase/phosphodiesterase family member 6</fullName>
    </alternativeName>
</protein>
<evidence type="ECO:0000256" key="11">
    <source>
        <dbReference type="ARBA" id="ARBA00022833"/>
    </source>
</evidence>
<comment type="cofactor">
    <cofactor evidence="1">
        <name>Zn(2+)</name>
        <dbReference type="ChEBI" id="CHEBI:29105"/>
    </cofactor>
</comment>
<evidence type="ECO:0000256" key="2">
    <source>
        <dbReference type="ARBA" id="ARBA00004609"/>
    </source>
</evidence>
<dbReference type="Pfam" id="PF01663">
    <property type="entry name" value="Phosphodiest"/>
    <property type="match status" value="1"/>
</dbReference>
<evidence type="ECO:0000256" key="13">
    <source>
        <dbReference type="ARBA" id="ARBA00023098"/>
    </source>
</evidence>
<evidence type="ECO:0000256" key="5">
    <source>
        <dbReference type="ARBA" id="ARBA00022475"/>
    </source>
</evidence>
<evidence type="ECO:0000256" key="21">
    <source>
        <dbReference type="ARBA" id="ARBA00047290"/>
    </source>
</evidence>
<comment type="similarity">
    <text evidence="3">Belongs to the nucleotide pyrophosphatase/phosphodiesterase family.</text>
</comment>
<keyword evidence="7" id="KW-0336">GPI-anchor</keyword>
<dbReference type="GO" id="GO:0046872">
    <property type="term" value="F:metal ion binding"/>
    <property type="evidence" value="ECO:0007669"/>
    <property type="project" value="UniProtKB-KW"/>
</dbReference>
<dbReference type="EC" id="3.1.4.38" evidence="4"/>
<evidence type="ECO:0000256" key="19">
    <source>
        <dbReference type="ARBA" id="ARBA00032556"/>
    </source>
</evidence>
<evidence type="ECO:0000256" key="27">
    <source>
        <dbReference type="ARBA" id="ARBA00048209"/>
    </source>
</evidence>
<keyword evidence="13" id="KW-0443">Lipid metabolism</keyword>
<comment type="catalytic activity">
    <reaction evidence="27">
        <text>1-hexadecanoyl-sn-glycero-3-phosphocholine + H2O = 1-hexadecanoyl-sn-glycerol + phosphocholine + H(+)</text>
        <dbReference type="Rhea" id="RHEA:41119"/>
        <dbReference type="ChEBI" id="CHEBI:15377"/>
        <dbReference type="ChEBI" id="CHEBI:15378"/>
        <dbReference type="ChEBI" id="CHEBI:72998"/>
        <dbReference type="ChEBI" id="CHEBI:75542"/>
        <dbReference type="ChEBI" id="CHEBI:295975"/>
    </reaction>
    <physiologicalReaction direction="left-to-right" evidence="27">
        <dbReference type="Rhea" id="RHEA:41120"/>
    </physiologicalReaction>
</comment>
<dbReference type="AlphaFoldDB" id="A0AAV4XED1"/>
<evidence type="ECO:0000256" key="10">
    <source>
        <dbReference type="ARBA" id="ARBA00022801"/>
    </source>
</evidence>
<evidence type="ECO:0000256" key="30">
    <source>
        <dbReference type="ARBA" id="ARBA00049092"/>
    </source>
</evidence>
<evidence type="ECO:0000256" key="14">
    <source>
        <dbReference type="ARBA" id="ARBA00023136"/>
    </source>
</evidence>
<keyword evidence="15" id="KW-1015">Disulfide bond</keyword>
<comment type="catalytic activity">
    <reaction evidence="31">
        <text>1-(5Z,8Z,11Z,14Z-eicosatetraenoyl)-sn-glycero-3-phosphocholine + H2O = 1-(5Z,8Z,11Z,14Z-eicosatetraenoyl)-sn-glycerol + phosphocholine + H(+)</text>
        <dbReference type="Rhea" id="RHEA:41003"/>
        <dbReference type="ChEBI" id="CHEBI:15377"/>
        <dbReference type="ChEBI" id="CHEBI:15378"/>
        <dbReference type="ChEBI" id="CHEBI:34071"/>
        <dbReference type="ChEBI" id="CHEBI:74344"/>
        <dbReference type="ChEBI" id="CHEBI:295975"/>
    </reaction>
    <physiologicalReaction direction="left-to-right" evidence="31">
        <dbReference type="Rhea" id="RHEA:41004"/>
    </physiologicalReaction>
</comment>
<evidence type="ECO:0000256" key="16">
    <source>
        <dbReference type="ARBA" id="ARBA00023180"/>
    </source>
</evidence>
<dbReference type="Gene3D" id="3.40.720.10">
    <property type="entry name" value="Alkaline Phosphatase, subunit A"/>
    <property type="match status" value="1"/>
</dbReference>
<evidence type="ECO:0000256" key="24">
    <source>
        <dbReference type="ARBA" id="ARBA00047494"/>
    </source>
</evidence>
<evidence type="ECO:0000256" key="9">
    <source>
        <dbReference type="ARBA" id="ARBA00022729"/>
    </source>
</evidence>
<sequence length="94" mass="11266">MEFKFSYRVIVFVFFLYCFSQVTAAKKLIVVLVDGVRWDYLNDRSLKGFRRIMDNGVKAPYVVPIFPSLSYPNWQTLMTGLYPEKPWIHRQYYP</sequence>
<comment type="catalytic activity">
    <reaction evidence="28">
        <text>sphing-4-enine-phosphocholine + H2O = sphing-4-enine + phosphocholine + H(+)</text>
        <dbReference type="Rhea" id="RHEA:41095"/>
        <dbReference type="ChEBI" id="CHEBI:15377"/>
        <dbReference type="ChEBI" id="CHEBI:15378"/>
        <dbReference type="ChEBI" id="CHEBI:57756"/>
        <dbReference type="ChEBI" id="CHEBI:58906"/>
        <dbReference type="ChEBI" id="CHEBI:295975"/>
    </reaction>
    <physiologicalReaction direction="left-to-right" evidence="28">
        <dbReference type="Rhea" id="RHEA:41096"/>
    </physiologicalReaction>
</comment>
<dbReference type="InterPro" id="IPR017850">
    <property type="entry name" value="Alkaline_phosphatase_core_sf"/>
</dbReference>
<evidence type="ECO:0000256" key="17">
    <source>
        <dbReference type="ARBA" id="ARBA00023288"/>
    </source>
</evidence>
<evidence type="ECO:0000256" key="12">
    <source>
        <dbReference type="ARBA" id="ARBA00022963"/>
    </source>
</evidence>
<evidence type="ECO:0000256" key="18">
    <source>
        <dbReference type="ARBA" id="ARBA00031167"/>
    </source>
</evidence>
<keyword evidence="9" id="KW-0732">Signal</keyword>
<name>A0AAV4XED1_CAEEX</name>
<accession>A0AAV4XED1</accession>